<evidence type="ECO:0000256" key="5">
    <source>
        <dbReference type="HAMAP-Rule" id="MF_00472"/>
    </source>
</evidence>
<evidence type="ECO:0000256" key="1">
    <source>
        <dbReference type="ARBA" id="ARBA00022603"/>
    </source>
</evidence>
<comment type="catalytic activity">
    <reaction evidence="5">
        <text>a 3-(all-trans-polyprenyl)benzene-1,2-diol + S-adenosyl-L-methionine = a 2-methoxy-6-(all-trans-polyprenyl)phenol + S-adenosyl-L-homocysteine + H(+)</text>
        <dbReference type="Rhea" id="RHEA:31411"/>
        <dbReference type="Rhea" id="RHEA-COMP:9550"/>
        <dbReference type="Rhea" id="RHEA-COMP:9551"/>
        <dbReference type="ChEBI" id="CHEBI:15378"/>
        <dbReference type="ChEBI" id="CHEBI:57856"/>
        <dbReference type="ChEBI" id="CHEBI:59789"/>
        <dbReference type="ChEBI" id="CHEBI:62729"/>
        <dbReference type="ChEBI" id="CHEBI:62731"/>
        <dbReference type="EC" id="2.1.1.222"/>
    </reaction>
</comment>
<keyword evidence="2 5" id="KW-0808">Transferase</keyword>
<evidence type="ECO:0000256" key="3">
    <source>
        <dbReference type="ARBA" id="ARBA00022688"/>
    </source>
</evidence>
<dbReference type="EC" id="2.1.1.222" evidence="5"/>
<comment type="function">
    <text evidence="5">O-methyltransferase that catalyzes the 2 O-methylation steps in the ubiquinone biosynthetic pathway.</text>
</comment>
<feature type="binding site" evidence="5">
    <location>
        <position position="93"/>
    </location>
    <ligand>
        <name>S-adenosyl-L-methionine</name>
        <dbReference type="ChEBI" id="CHEBI:59789"/>
    </ligand>
</feature>
<sequence>MAQSPAATVDSAEIARFESMAADWWDPDGKFRPLHSMNPLRIGYIRDRLCARLGRDPLAPKPLAGLRVLDIGCGGGLLSEPMARLGAEVTGVDAGAEAIGVARAHAAESGLAIDYRHGSAEDLAASGARFDAVLALEIVEHVADVDAFCGALSTLLRPGGTLAMSTLNRTSRSWTFAILGAEYLLRMIPRGTHDWKKFLKPHELAAALRRSGLAVGDIAGMVPDPRRGDWRLAPRDLAVNYILTAAKPG</sequence>
<keyword evidence="1 5" id="KW-0489">Methyltransferase</keyword>
<evidence type="ECO:0000256" key="2">
    <source>
        <dbReference type="ARBA" id="ARBA00022679"/>
    </source>
</evidence>
<feature type="binding site" evidence="5">
    <location>
        <position position="41"/>
    </location>
    <ligand>
        <name>S-adenosyl-L-methionine</name>
        <dbReference type="ChEBI" id="CHEBI:59789"/>
    </ligand>
</feature>
<dbReference type="PANTHER" id="PTHR43464:SF19">
    <property type="entry name" value="UBIQUINONE BIOSYNTHESIS O-METHYLTRANSFERASE, MITOCHONDRIAL"/>
    <property type="match status" value="1"/>
</dbReference>
<keyword evidence="3 5" id="KW-0831">Ubiquinone biosynthesis</keyword>
<comment type="similarity">
    <text evidence="5">Belongs to the methyltransferase superfamily. UbiG/COQ3 family.</text>
</comment>
<dbReference type="HAMAP" id="MF_00472">
    <property type="entry name" value="UbiG"/>
    <property type="match status" value="1"/>
</dbReference>
<feature type="domain" description="Methyltransferase type 11" evidence="6">
    <location>
        <begin position="69"/>
        <end position="163"/>
    </location>
</feature>
<dbReference type="GO" id="GO:0102208">
    <property type="term" value="F:2-polyprenyl-6-hydroxyphenol methylase activity"/>
    <property type="evidence" value="ECO:0007669"/>
    <property type="project" value="UniProtKB-EC"/>
</dbReference>
<keyword evidence="4 5" id="KW-0949">S-adenosyl-L-methionine</keyword>
<dbReference type="Pfam" id="PF08241">
    <property type="entry name" value="Methyltransf_11"/>
    <property type="match status" value="1"/>
</dbReference>
<dbReference type="EMBL" id="JAVDPW010000009">
    <property type="protein sequence ID" value="MDR6292426.1"/>
    <property type="molecule type" value="Genomic_DNA"/>
</dbReference>
<reference evidence="7 8" key="1">
    <citation type="submission" date="2023-07" db="EMBL/GenBank/DDBJ databases">
        <title>Sorghum-associated microbial communities from plants grown in Nebraska, USA.</title>
        <authorList>
            <person name="Schachtman D."/>
        </authorList>
    </citation>
    <scope>NUCLEOTIDE SEQUENCE [LARGE SCALE GENOMIC DNA]</scope>
    <source>
        <strain evidence="7 8">584</strain>
    </source>
</reference>
<evidence type="ECO:0000256" key="4">
    <source>
        <dbReference type="ARBA" id="ARBA00022691"/>
    </source>
</evidence>
<gene>
    <name evidence="5" type="primary">ubiG</name>
    <name evidence="7" type="ORF">E9232_004966</name>
</gene>
<evidence type="ECO:0000259" key="6">
    <source>
        <dbReference type="Pfam" id="PF08241"/>
    </source>
</evidence>
<accession>A0ABU1JUY0</accession>
<dbReference type="Gene3D" id="3.40.50.150">
    <property type="entry name" value="Vaccinia Virus protein VP39"/>
    <property type="match status" value="1"/>
</dbReference>
<protein>
    <recommendedName>
        <fullName evidence="5">Ubiquinone biosynthesis O-methyltransferase</fullName>
    </recommendedName>
    <alternativeName>
        <fullName evidence="5">2-polyprenyl-6-hydroxyphenol methylase</fullName>
        <ecNumber evidence="5">2.1.1.222</ecNumber>
    </alternativeName>
    <alternativeName>
        <fullName evidence="5">3-demethylubiquinone 3-O-methyltransferase</fullName>
        <ecNumber evidence="5">2.1.1.64</ecNumber>
    </alternativeName>
</protein>
<dbReference type="SUPFAM" id="SSF53335">
    <property type="entry name" value="S-adenosyl-L-methionine-dependent methyltransferases"/>
    <property type="match status" value="1"/>
</dbReference>
<dbReference type="NCBIfam" id="TIGR01983">
    <property type="entry name" value="UbiG"/>
    <property type="match status" value="1"/>
</dbReference>
<dbReference type="GO" id="GO:0061542">
    <property type="term" value="F:3-demethylubiquinol 3-O-methyltransferase activity"/>
    <property type="evidence" value="ECO:0007669"/>
    <property type="project" value="UniProtKB-EC"/>
</dbReference>
<feature type="binding site" evidence="5">
    <location>
        <position position="136"/>
    </location>
    <ligand>
        <name>S-adenosyl-L-methionine</name>
        <dbReference type="ChEBI" id="CHEBI:59789"/>
    </ligand>
</feature>
<dbReference type="RefSeq" id="WP_309798516.1">
    <property type="nucleotide sequence ID" value="NZ_JAVDPW010000009.1"/>
</dbReference>
<dbReference type="GO" id="GO:0032259">
    <property type="term" value="P:methylation"/>
    <property type="evidence" value="ECO:0007669"/>
    <property type="project" value="UniProtKB-KW"/>
</dbReference>
<comment type="pathway">
    <text evidence="5">Cofactor biosynthesis; ubiquinone biosynthesis.</text>
</comment>
<dbReference type="InterPro" id="IPR029063">
    <property type="entry name" value="SAM-dependent_MTases_sf"/>
</dbReference>
<organism evidence="7 8">
    <name type="scientific">Inquilinus ginsengisoli</name>
    <dbReference type="NCBI Taxonomy" id="363840"/>
    <lineage>
        <taxon>Bacteria</taxon>
        <taxon>Pseudomonadati</taxon>
        <taxon>Pseudomonadota</taxon>
        <taxon>Alphaproteobacteria</taxon>
        <taxon>Rhodospirillales</taxon>
        <taxon>Rhodospirillaceae</taxon>
        <taxon>Inquilinus</taxon>
    </lineage>
</organism>
<comment type="catalytic activity">
    <reaction evidence="5">
        <text>a 3-demethylubiquinol + S-adenosyl-L-methionine = a ubiquinol + S-adenosyl-L-homocysteine + H(+)</text>
        <dbReference type="Rhea" id="RHEA:44380"/>
        <dbReference type="Rhea" id="RHEA-COMP:9566"/>
        <dbReference type="Rhea" id="RHEA-COMP:10914"/>
        <dbReference type="ChEBI" id="CHEBI:15378"/>
        <dbReference type="ChEBI" id="CHEBI:17976"/>
        <dbReference type="ChEBI" id="CHEBI:57856"/>
        <dbReference type="ChEBI" id="CHEBI:59789"/>
        <dbReference type="ChEBI" id="CHEBI:84422"/>
        <dbReference type="EC" id="2.1.1.64"/>
    </reaction>
</comment>
<evidence type="ECO:0000313" key="8">
    <source>
        <dbReference type="Proteomes" id="UP001262410"/>
    </source>
</evidence>
<feature type="binding site" evidence="5">
    <location>
        <position position="72"/>
    </location>
    <ligand>
        <name>S-adenosyl-L-methionine</name>
        <dbReference type="ChEBI" id="CHEBI:59789"/>
    </ligand>
</feature>
<proteinExistence type="inferred from homology"/>
<dbReference type="InterPro" id="IPR010233">
    <property type="entry name" value="UbiG_MeTrfase"/>
</dbReference>
<name>A0ABU1JUY0_9PROT</name>
<keyword evidence="8" id="KW-1185">Reference proteome</keyword>
<dbReference type="InterPro" id="IPR013216">
    <property type="entry name" value="Methyltransf_11"/>
</dbReference>
<dbReference type="PANTHER" id="PTHR43464">
    <property type="entry name" value="METHYLTRANSFERASE"/>
    <property type="match status" value="1"/>
</dbReference>
<evidence type="ECO:0000313" key="7">
    <source>
        <dbReference type="EMBL" id="MDR6292426.1"/>
    </source>
</evidence>
<dbReference type="EC" id="2.1.1.64" evidence="5"/>
<dbReference type="CDD" id="cd02440">
    <property type="entry name" value="AdoMet_MTases"/>
    <property type="match status" value="1"/>
</dbReference>
<dbReference type="Proteomes" id="UP001262410">
    <property type="component" value="Unassembled WGS sequence"/>
</dbReference>
<comment type="caution">
    <text evidence="7">The sequence shown here is derived from an EMBL/GenBank/DDBJ whole genome shotgun (WGS) entry which is preliminary data.</text>
</comment>